<evidence type="ECO:0000313" key="2">
    <source>
        <dbReference type="Proteomes" id="UP000286246"/>
    </source>
</evidence>
<accession>A0A420B6U6</accession>
<organism evidence="1 2">
    <name type="scientific">Sphingobacterium detergens</name>
    <dbReference type="NCBI Taxonomy" id="1145106"/>
    <lineage>
        <taxon>Bacteria</taxon>
        <taxon>Pseudomonadati</taxon>
        <taxon>Bacteroidota</taxon>
        <taxon>Sphingobacteriia</taxon>
        <taxon>Sphingobacteriales</taxon>
        <taxon>Sphingobacteriaceae</taxon>
        <taxon>Sphingobacterium</taxon>
    </lineage>
</organism>
<gene>
    <name evidence="1" type="ORF">DFQ12_2628</name>
</gene>
<comment type="caution">
    <text evidence="1">The sequence shown here is derived from an EMBL/GenBank/DDBJ whole genome shotgun (WGS) entry which is preliminary data.</text>
</comment>
<dbReference type="RefSeq" id="WP_120259433.1">
    <property type="nucleotide sequence ID" value="NZ_RAPY01000002.1"/>
</dbReference>
<dbReference type="OrthoDB" id="711376at2"/>
<sequence>MEQVSFTPVGIALKQHELYGLDDNLLFEQATNLRNDIIGWSMENFILDDRQIDWMNQQDDSFTIEFSKTISDGLIGRYDFNIQFSGPSEVWKSKRVSAKASGPVKTIDIFVEKYP</sequence>
<keyword evidence="2" id="KW-1185">Reference proteome</keyword>
<dbReference type="AlphaFoldDB" id="A0A420B6U6"/>
<proteinExistence type="predicted"/>
<reference evidence="1 2" key="1">
    <citation type="submission" date="2018-09" db="EMBL/GenBank/DDBJ databases">
        <title>Genomic Encyclopedia of Type Strains, Phase III (KMG-III): the genomes of soil and plant-associated and newly described type strains.</title>
        <authorList>
            <person name="Whitman W."/>
        </authorList>
    </citation>
    <scope>NUCLEOTIDE SEQUENCE [LARGE SCALE GENOMIC DNA]</scope>
    <source>
        <strain evidence="1 2">CECT 7938</strain>
    </source>
</reference>
<dbReference type="EMBL" id="RAPY01000002">
    <property type="protein sequence ID" value="RKE52392.1"/>
    <property type="molecule type" value="Genomic_DNA"/>
</dbReference>
<evidence type="ECO:0000313" key="1">
    <source>
        <dbReference type="EMBL" id="RKE52392.1"/>
    </source>
</evidence>
<protein>
    <submittedName>
        <fullName evidence="1">Uncharacterized protein</fullName>
    </submittedName>
</protein>
<name>A0A420B6U6_SPHD1</name>
<dbReference type="Proteomes" id="UP000286246">
    <property type="component" value="Unassembled WGS sequence"/>
</dbReference>